<evidence type="ECO:0000313" key="2">
    <source>
        <dbReference type="Proteomes" id="UP000094801"/>
    </source>
</evidence>
<evidence type="ECO:0000313" key="1">
    <source>
        <dbReference type="EMBL" id="ODV86701.1"/>
    </source>
</evidence>
<dbReference type="EMBL" id="KV453849">
    <property type="protein sequence ID" value="ODV86701.1"/>
    <property type="molecule type" value="Genomic_DNA"/>
</dbReference>
<dbReference type="AlphaFoldDB" id="A0A1E4T4Q7"/>
<keyword evidence="2" id="KW-1185">Reference proteome</keyword>
<sequence>MQAIVKLNCKYELLVWGCAIYLHKQLKKRIIIFTASNLWNFPVYKQRTVEVKSSQG</sequence>
<reference evidence="2" key="1">
    <citation type="submission" date="2016-04" db="EMBL/GenBank/DDBJ databases">
        <title>Comparative genomics of biotechnologically important yeasts.</title>
        <authorList>
            <consortium name="DOE Joint Genome Institute"/>
            <person name="Riley R."/>
            <person name="Haridas S."/>
            <person name="Wolfe K.H."/>
            <person name="Lopes M.R."/>
            <person name="Hittinger C.T."/>
            <person name="Goker M."/>
            <person name="Salamov A."/>
            <person name="Wisecaver J."/>
            <person name="Long T.M."/>
            <person name="Aerts A.L."/>
            <person name="Barry K."/>
            <person name="Choi C."/>
            <person name="Clum A."/>
            <person name="Coughlan A.Y."/>
            <person name="Deshpande S."/>
            <person name="Douglass A.P."/>
            <person name="Hanson S.J."/>
            <person name="Klenk H.-P."/>
            <person name="Labutti K."/>
            <person name="Lapidus A."/>
            <person name="Lindquist E."/>
            <person name="Lipzen A."/>
            <person name="Meier-Kolthoff J.P."/>
            <person name="Ohm R.A."/>
            <person name="Otillar R.P."/>
            <person name="Pangilinan J."/>
            <person name="Peng Y."/>
            <person name="Rokas A."/>
            <person name="Rosa C.A."/>
            <person name="Scheuner C."/>
            <person name="Sibirny A.A."/>
            <person name="Slot J.C."/>
            <person name="Stielow J.B."/>
            <person name="Sun H."/>
            <person name="Kurtzman C.P."/>
            <person name="Blackwell M."/>
            <person name="Grigoriev I.V."/>
            <person name="Jeffries T.W."/>
        </authorList>
    </citation>
    <scope>NUCLEOTIDE SEQUENCE [LARGE SCALE GENOMIC DNA]</scope>
    <source>
        <strain evidence="2">NRRL YB-2248</strain>
    </source>
</reference>
<name>A0A1E4T4Q7_9ASCO</name>
<organism evidence="1 2">
    <name type="scientific">[Candida] arabinofermentans NRRL YB-2248</name>
    <dbReference type="NCBI Taxonomy" id="983967"/>
    <lineage>
        <taxon>Eukaryota</taxon>
        <taxon>Fungi</taxon>
        <taxon>Dikarya</taxon>
        <taxon>Ascomycota</taxon>
        <taxon>Saccharomycotina</taxon>
        <taxon>Pichiomycetes</taxon>
        <taxon>Pichiales</taxon>
        <taxon>Pichiaceae</taxon>
        <taxon>Ogataea</taxon>
        <taxon>Ogataea/Candida clade</taxon>
    </lineage>
</organism>
<dbReference type="Proteomes" id="UP000094801">
    <property type="component" value="Unassembled WGS sequence"/>
</dbReference>
<protein>
    <submittedName>
        <fullName evidence="1">Uncharacterized protein</fullName>
    </submittedName>
</protein>
<proteinExistence type="predicted"/>
<accession>A0A1E4T4Q7</accession>
<gene>
    <name evidence="1" type="ORF">CANARDRAFT_27117</name>
</gene>